<dbReference type="RefSeq" id="WP_201362914.1">
    <property type="nucleotide sequence ID" value="NZ_BNJJ01000008.1"/>
</dbReference>
<dbReference type="EMBL" id="BNJJ01000008">
    <property type="protein sequence ID" value="GHO85253.1"/>
    <property type="molecule type" value="Genomic_DNA"/>
</dbReference>
<sequence length="209" mass="24356">MSSADKKQLASFPHYSLEYLIELLENLTREYGEVWTYQDFIKPRAWPGRGTAFRSSYSVSTKRFKQKLADCQRFGLLTTTNTQLCLSKLAITILTMPTMDEWTAAKQHSVLRIALFKTMLLFIYASRRTQAFDLYDLAPYARKHFGIKIHDLNSFLNTFFFSAYFAELLTTGPRDPDAMHSEEACFLYVKGYHNRPDTAFEWLKPRRVA</sequence>
<comment type="caution">
    <text evidence="1">The sequence shown here is derived from an EMBL/GenBank/DDBJ whole genome shotgun (WGS) entry which is preliminary data.</text>
</comment>
<name>A0ABQ3VI01_9CHLR</name>
<keyword evidence="2" id="KW-1185">Reference proteome</keyword>
<evidence type="ECO:0000313" key="2">
    <source>
        <dbReference type="Proteomes" id="UP000635565"/>
    </source>
</evidence>
<reference evidence="1 2" key="1">
    <citation type="journal article" date="2021" name="Int. J. Syst. Evol. Microbiol.">
        <title>Reticulibacter mediterranei gen. nov., sp. nov., within the new family Reticulibacteraceae fam. nov., and Ktedonospora formicarum gen. nov., sp. nov., Ktedonobacter robiniae sp. nov., Dictyobacter formicarum sp. nov. and Dictyobacter arantiisoli sp. nov., belonging to the class Ktedonobacteria.</title>
        <authorList>
            <person name="Yabe S."/>
            <person name="Zheng Y."/>
            <person name="Wang C.M."/>
            <person name="Sakai Y."/>
            <person name="Abe K."/>
            <person name="Yokota A."/>
            <person name="Donadio S."/>
            <person name="Cavaletti L."/>
            <person name="Monciardini P."/>
        </authorList>
    </citation>
    <scope>NUCLEOTIDE SEQUENCE [LARGE SCALE GENOMIC DNA]</scope>
    <source>
        <strain evidence="1 2">SOSP1-9</strain>
    </source>
</reference>
<evidence type="ECO:0000313" key="1">
    <source>
        <dbReference type="EMBL" id="GHO85253.1"/>
    </source>
</evidence>
<accession>A0ABQ3VI01</accession>
<gene>
    <name evidence="1" type="ORF">KSZ_32590</name>
</gene>
<protein>
    <submittedName>
        <fullName evidence="1">Uncharacterized protein</fullName>
    </submittedName>
</protein>
<dbReference type="Proteomes" id="UP000635565">
    <property type="component" value="Unassembled WGS sequence"/>
</dbReference>
<proteinExistence type="predicted"/>
<organism evidence="1 2">
    <name type="scientific">Dictyobacter formicarum</name>
    <dbReference type="NCBI Taxonomy" id="2778368"/>
    <lineage>
        <taxon>Bacteria</taxon>
        <taxon>Bacillati</taxon>
        <taxon>Chloroflexota</taxon>
        <taxon>Ktedonobacteria</taxon>
        <taxon>Ktedonobacterales</taxon>
        <taxon>Dictyobacteraceae</taxon>
        <taxon>Dictyobacter</taxon>
    </lineage>
</organism>